<keyword evidence="1" id="KW-0812">Transmembrane</keyword>
<dbReference type="EMBL" id="JBHTBJ010000016">
    <property type="protein sequence ID" value="MFC7276643.1"/>
    <property type="molecule type" value="Genomic_DNA"/>
</dbReference>
<reference evidence="3" key="1">
    <citation type="journal article" date="2019" name="Int. J. Syst. Evol. Microbiol.">
        <title>The Global Catalogue of Microorganisms (GCM) 10K type strain sequencing project: providing services to taxonomists for standard genome sequencing and annotation.</title>
        <authorList>
            <consortium name="The Broad Institute Genomics Platform"/>
            <consortium name="The Broad Institute Genome Sequencing Center for Infectious Disease"/>
            <person name="Wu L."/>
            <person name="Ma J."/>
        </authorList>
    </citation>
    <scope>NUCLEOTIDE SEQUENCE [LARGE SCALE GENOMIC DNA]</scope>
    <source>
        <strain evidence="3">XZYJT-10</strain>
    </source>
</reference>
<evidence type="ECO:0000256" key="1">
    <source>
        <dbReference type="SAM" id="Phobius"/>
    </source>
</evidence>
<organism evidence="2 3">
    <name type="scientific">Paractinoplanes rhizophilus</name>
    <dbReference type="NCBI Taxonomy" id="1416877"/>
    <lineage>
        <taxon>Bacteria</taxon>
        <taxon>Bacillati</taxon>
        <taxon>Actinomycetota</taxon>
        <taxon>Actinomycetes</taxon>
        <taxon>Micromonosporales</taxon>
        <taxon>Micromonosporaceae</taxon>
        <taxon>Paractinoplanes</taxon>
    </lineage>
</organism>
<comment type="caution">
    <text evidence="2">The sequence shown here is derived from an EMBL/GenBank/DDBJ whole genome shotgun (WGS) entry which is preliminary data.</text>
</comment>
<feature type="transmembrane region" description="Helical" evidence="1">
    <location>
        <begin position="12"/>
        <end position="37"/>
    </location>
</feature>
<dbReference type="RefSeq" id="WP_378971225.1">
    <property type="nucleotide sequence ID" value="NZ_JBHTBJ010000016.1"/>
</dbReference>
<evidence type="ECO:0000313" key="2">
    <source>
        <dbReference type="EMBL" id="MFC7276643.1"/>
    </source>
</evidence>
<proteinExistence type="predicted"/>
<gene>
    <name evidence="2" type="ORF">ACFQS1_21855</name>
</gene>
<keyword evidence="1" id="KW-1133">Transmembrane helix</keyword>
<name>A0ABW2HWV2_9ACTN</name>
<keyword evidence="1" id="KW-0472">Membrane</keyword>
<accession>A0ABW2HWV2</accession>
<evidence type="ECO:0000313" key="3">
    <source>
        <dbReference type="Proteomes" id="UP001596548"/>
    </source>
</evidence>
<dbReference type="Proteomes" id="UP001596548">
    <property type="component" value="Unassembled WGS sequence"/>
</dbReference>
<sequence length="184" mass="20588">MNLAAVAGQGPWWAAPVAALLGALLGSGTTLTTTFLLDRRKAERDAVNAEQGRRREAYLEILTWMARARDELRRAINDERSFDDSFADEKEQARLDALTELTATPGFRHALSGWPDALHAALQSNELLRTLSEDHPDRVEATFAIRDRLERELETLQDIIEAVRIQARRDTSPSARTVEGSPIR</sequence>
<protein>
    <submittedName>
        <fullName evidence="2">Uncharacterized protein</fullName>
    </submittedName>
</protein>
<keyword evidence="3" id="KW-1185">Reference proteome</keyword>